<feature type="coiled-coil region" evidence="1">
    <location>
        <begin position="64"/>
        <end position="91"/>
    </location>
</feature>
<proteinExistence type="predicted"/>
<dbReference type="RefSeq" id="WP_183385325.1">
    <property type="nucleotide sequence ID" value="NZ_JACHXR010000017.1"/>
</dbReference>
<feature type="transmembrane region" description="Helical" evidence="2">
    <location>
        <begin position="5"/>
        <end position="23"/>
    </location>
</feature>
<organism evidence="3 4">
    <name type="scientific">Halomonas stenophila</name>
    <dbReference type="NCBI Taxonomy" id="795312"/>
    <lineage>
        <taxon>Bacteria</taxon>
        <taxon>Pseudomonadati</taxon>
        <taxon>Pseudomonadota</taxon>
        <taxon>Gammaproteobacteria</taxon>
        <taxon>Oceanospirillales</taxon>
        <taxon>Halomonadaceae</taxon>
        <taxon>Halomonas</taxon>
    </lineage>
</organism>
<keyword evidence="4" id="KW-1185">Reference proteome</keyword>
<protein>
    <submittedName>
        <fullName evidence="3">Uncharacterized protein</fullName>
    </submittedName>
</protein>
<name>A0A7W5HMJ0_9GAMM</name>
<dbReference type="Proteomes" id="UP000518892">
    <property type="component" value="Unassembled WGS sequence"/>
</dbReference>
<reference evidence="3 4" key="1">
    <citation type="submission" date="2020-08" db="EMBL/GenBank/DDBJ databases">
        <title>Genomic Encyclopedia of Type Strains, Phase III (KMG-III): the genomes of soil and plant-associated and newly described type strains.</title>
        <authorList>
            <person name="Whitman W."/>
        </authorList>
    </citation>
    <scope>NUCLEOTIDE SEQUENCE [LARGE SCALE GENOMIC DNA]</scope>
    <source>
        <strain evidence="3 4">CECT 7744</strain>
    </source>
</reference>
<feature type="transmembrane region" description="Helical" evidence="2">
    <location>
        <begin position="43"/>
        <end position="61"/>
    </location>
</feature>
<evidence type="ECO:0000313" key="4">
    <source>
        <dbReference type="Proteomes" id="UP000518892"/>
    </source>
</evidence>
<gene>
    <name evidence="3" type="ORF">FHR97_003779</name>
</gene>
<keyword evidence="2" id="KW-1133">Transmembrane helix</keyword>
<sequence length="243" mass="27752">MNRTLFFVAIATTLMTSGLWFWLFEDTPPGELTTKEVVPFATYFGGIMTPIIAFLSLMAFLRTLGQQQELMAQQEEHLKQQQSQLVALENGAKKADLFQVIDRLDQDFEKLTKDKVIRLSRLQGADVATVYDLLNEVGETNWKGAIPDRSKFGEFGDRIMGSFEESKPDVLEPLSIWRVAYVAASMLIQLRLYLDEHDRIAGSTALTEYYISKYQVAYYHLADKHYLEVEDMPDAIQNGPHLQ</sequence>
<evidence type="ECO:0000313" key="3">
    <source>
        <dbReference type="EMBL" id="MBB3232901.1"/>
    </source>
</evidence>
<dbReference type="EMBL" id="JACHXR010000017">
    <property type="protein sequence ID" value="MBB3232901.1"/>
    <property type="molecule type" value="Genomic_DNA"/>
</dbReference>
<evidence type="ECO:0000256" key="2">
    <source>
        <dbReference type="SAM" id="Phobius"/>
    </source>
</evidence>
<keyword evidence="2" id="KW-0812">Transmembrane</keyword>
<keyword evidence="2" id="KW-0472">Membrane</keyword>
<evidence type="ECO:0000256" key="1">
    <source>
        <dbReference type="SAM" id="Coils"/>
    </source>
</evidence>
<accession>A0A7W5HMJ0</accession>
<keyword evidence="1" id="KW-0175">Coiled coil</keyword>
<dbReference type="AlphaFoldDB" id="A0A7W5HMJ0"/>
<comment type="caution">
    <text evidence="3">The sequence shown here is derived from an EMBL/GenBank/DDBJ whole genome shotgun (WGS) entry which is preliminary data.</text>
</comment>